<gene>
    <name evidence="2" type="ORF">AVDCRST_MAG69-1971</name>
</gene>
<name>A0A6J4SNN4_9ACTN</name>
<dbReference type="EMBL" id="CADCVP010000209">
    <property type="protein sequence ID" value="CAA9502456.1"/>
    <property type="molecule type" value="Genomic_DNA"/>
</dbReference>
<sequence>DPPGDERAVERTAAGGPGHPGGTVPQQAVRDHPRRPSAPPSRPTVLGLGGISRVATRRTADTALGHGSWRQLTSATGRGHWSVAL</sequence>
<feature type="non-terminal residue" evidence="2">
    <location>
        <position position="1"/>
    </location>
</feature>
<proteinExistence type="predicted"/>
<organism evidence="2">
    <name type="scientific">uncultured Solirubrobacteraceae bacterium</name>
    <dbReference type="NCBI Taxonomy" id="1162706"/>
    <lineage>
        <taxon>Bacteria</taxon>
        <taxon>Bacillati</taxon>
        <taxon>Actinomycetota</taxon>
        <taxon>Thermoleophilia</taxon>
        <taxon>Solirubrobacterales</taxon>
        <taxon>Solirubrobacteraceae</taxon>
        <taxon>environmental samples</taxon>
    </lineage>
</organism>
<feature type="compositionally biased region" description="Basic and acidic residues" evidence="1">
    <location>
        <begin position="1"/>
        <end position="10"/>
    </location>
</feature>
<accession>A0A6J4SNN4</accession>
<feature type="non-terminal residue" evidence="2">
    <location>
        <position position="85"/>
    </location>
</feature>
<evidence type="ECO:0000256" key="1">
    <source>
        <dbReference type="SAM" id="MobiDB-lite"/>
    </source>
</evidence>
<dbReference type="AlphaFoldDB" id="A0A6J4SNN4"/>
<feature type="region of interest" description="Disordered" evidence="1">
    <location>
        <begin position="1"/>
        <end position="53"/>
    </location>
</feature>
<protein>
    <submittedName>
        <fullName evidence="2">Uncharacterized protein</fullName>
    </submittedName>
</protein>
<reference evidence="2" key="1">
    <citation type="submission" date="2020-02" db="EMBL/GenBank/DDBJ databases">
        <authorList>
            <person name="Meier V. D."/>
        </authorList>
    </citation>
    <scope>NUCLEOTIDE SEQUENCE</scope>
    <source>
        <strain evidence="2">AVDCRST_MAG69</strain>
    </source>
</reference>
<evidence type="ECO:0000313" key="2">
    <source>
        <dbReference type="EMBL" id="CAA9502456.1"/>
    </source>
</evidence>